<dbReference type="Proteomes" id="UP000076502">
    <property type="component" value="Unassembled WGS sequence"/>
</dbReference>
<dbReference type="Pfam" id="PF07898">
    <property type="entry name" value="DUF1676"/>
    <property type="match status" value="1"/>
</dbReference>
<accession>A0A154PH09</accession>
<proteinExistence type="predicted"/>
<dbReference type="PANTHER" id="PTHR21879">
    <property type="entry name" value="FI03362P-RELATED-RELATED"/>
    <property type="match status" value="1"/>
</dbReference>
<feature type="chain" id="PRO_5007599537" description="Protein osiris 14" evidence="2">
    <location>
        <begin position="17"/>
        <end position="261"/>
    </location>
</feature>
<name>A0A154PH09_DUFNO</name>
<reference evidence="3 4" key="1">
    <citation type="submission" date="2015-07" db="EMBL/GenBank/DDBJ databases">
        <title>The genome of Dufourea novaeangliae.</title>
        <authorList>
            <person name="Pan H."/>
            <person name="Kapheim K."/>
        </authorList>
    </citation>
    <scope>NUCLEOTIDE SEQUENCE [LARGE SCALE GENOMIC DNA]</scope>
    <source>
        <strain evidence="3">0120121106</strain>
        <tissue evidence="3">Whole body</tissue>
    </source>
</reference>
<dbReference type="GO" id="GO:0016020">
    <property type="term" value="C:membrane"/>
    <property type="evidence" value="ECO:0007669"/>
    <property type="project" value="TreeGrafter"/>
</dbReference>
<dbReference type="InterPro" id="IPR012464">
    <property type="entry name" value="DUF1676"/>
</dbReference>
<evidence type="ECO:0000256" key="2">
    <source>
        <dbReference type="SAM" id="SignalP"/>
    </source>
</evidence>
<evidence type="ECO:0000256" key="1">
    <source>
        <dbReference type="SAM" id="Phobius"/>
    </source>
</evidence>
<dbReference type="STRING" id="178035.A0A154PH09"/>
<feature type="transmembrane region" description="Helical" evidence="1">
    <location>
        <begin position="144"/>
        <end position="164"/>
    </location>
</feature>
<dbReference type="PANTHER" id="PTHR21879:SF17">
    <property type="entry name" value="LD24139P"/>
    <property type="match status" value="1"/>
</dbReference>
<feature type="signal peptide" evidence="2">
    <location>
        <begin position="1"/>
        <end position="16"/>
    </location>
</feature>
<keyword evidence="1" id="KW-0812">Transmembrane</keyword>
<evidence type="ECO:0000313" key="3">
    <source>
        <dbReference type="EMBL" id="KZC11133.1"/>
    </source>
</evidence>
<keyword evidence="1" id="KW-0472">Membrane</keyword>
<keyword evidence="1" id="KW-1133">Transmembrane helix</keyword>
<keyword evidence="2" id="KW-0732">Signal</keyword>
<keyword evidence="4" id="KW-1185">Reference proteome</keyword>
<dbReference type="EMBL" id="KQ434902">
    <property type="protein sequence ID" value="KZC11133.1"/>
    <property type="molecule type" value="Genomic_DNA"/>
</dbReference>
<evidence type="ECO:0008006" key="5">
    <source>
        <dbReference type="Google" id="ProtNLM"/>
    </source>
</evidence>
<sequence>MNKLVILGLLVGSAMAVPMPDSNVVQVNRDLDCLEQEDSLFSCMLVKAVSTLDRAARSSNIEIIDGVTFVRDTPMERSGKDLKTEMDIMNELPRDASDRAIKLATMLYESAMSFVKSHSLKLSMPEDGSISRALSEGRGKMKKMILPLIAVVGVKLFALVPILLGGLGLLVAKALFVGKIALLLAGVLAFQKLSSGGSSGPASFFSKNAQPASGWADSGSQGWSAGAVAQPQGYYKRSFEAEQDAHAMAYSAQAPSTNEAH</sequence>
<dbReference type="OrthoDB" id="8191402at2759"/>
<gene>
    <name evidence="3" type="ORF">WN55_02494</name>
</gene>
<organism evidence="3 4">
    <name type="scientific">Dufourea novaeangliae</name>
    <name type="common">Sweat bee</name>
    <dbReference type="NCBI Taxonomy" id="178035"/>
    <lineage>
        <taxon>Eukaryota</taxon>
        <taxon>Metazoa</taxon>
        <taxon>Ecdysozoa</taxon>
        <taxon>Arthropoda</taxon>
        <taxon>Hexapoda</taxon>
        <taxon>Insecta</taxon>
        <taxon>Pterygota</taxon>
        <taxon>Neoptera</taxon>
        <taxon>Endopterygota</taxon>
        <taxon>Hymenoptera</taxon>
        <taxon>Apocrita</taxon>
        <taxon>Aculeata</taxon>
        <taxon>Apoidea</taxon>
        <taxon>Anthophila</taxon>
        <taxon>Halictidae</taxon>
        <taxon>Rophitinae</taxon>
        <taxon>Dufourea</taxon>
    </lineage>
</organism>
<dbReference type="AlphaFoldDB" id="A0A154PH09"/>
<evidence type="ECO:0000313" key="4">
    <source>
        <dbReference type="Proteomes" id="UP000076502"/>
    </source>
</evidence>
<protein>
    <recommendedName>
        <fullName evidence="5">Protein osiris 14</fullName>
    </recommendedName>
</protein>
<dbReference type="OMA" id="GACLESD"/>